<dbReference type="GO" id="GO:0030136">
    <property type="term" value="C:clathrin-coated vesicle"/>
    <property type="evidence" value="ECO:0007669"/>
    <property type="project" value="UniProtKB-SubCell"/>
</dbReference>
<keyword evidence="3" id="KW-0968">Cytoplasmic vesicle</keyword>
<dbReference type="PANTHER" id="PTHR13196">
    <property type="entry name" value="DENN DOMAIN-CONTAINING"/>
    <property type="match status" value="1"/>
</dbReference>
<dbReference type="InterPro" id="IPR037516">
    <property type="entry name" value="Tripartite_DENN"/>
</dbReference>
<dbReference type="Gene3D" id="3.30.450.200">
    <property type="match status" value="1"/>
</dbReference>
<reference evidence="6" key="2">
    <citation type="journal article" date="2023" name="Commun. Biol.">
        <title>Intrasexual cuticular hydrocarbon dimorphism in a wasp sheds light on hydrocarbon biosynthesis genes in Hymenoptera.</title>
        <authorList>
            <person name="Moris V.C."/>
            <person name="Podsiadlowski L."/>
            <person name="Martin S."/>
            <person name="Oeyen J.P."/>
            <person name="Donath A."/>
            <person name="Petersen M."/>
            <person name="Wilbrandt J."/>
            <person name="Misof B."/>
            <person name="Liedtke D."/>
            <person name="Thamm M."/>
            <person name="Scheiner R."/>
            <person name="Schmitt T."/>
            <person name="Niehuis O."/>
        </authorList>
    </citation>
    <scope>NUCLEOTIDE SEQUENCE</scope>
    <source>
        <strain evidence="6">GBR_01_08_01A</strain>
    </source>
</reference>
<dbReference type="GO" id="GO:0005829">
    <property type="term" value="C:cytosol"/>
    <property type="evidence" value="ECO:0007669"/>
    <property type="project" value="TreeGrafter"/>
</dbReference>
<protein>
    <recommendedName>
        <fullName evidence="5">UDENN domain-containing protein</fullName>
    </recommendedName>
</protein>
<dbReference type="Pfam" id="PF03455">
    <property type="entry name" value="dDENN"/>
    <property type="match status" value="1"/>
</dbReference>
<dbReference type="GO" id="GO:0005085">
    <property type="term" value="F:guanyl-nucleotide exchange factor activity"/>
    <property type="evidence" value="ECO:0007669"/>
    <property type="project" value="UniProtKB-KW"/>
</dbReference>
<accession>A0AAD9VJL9</accession>
<evidence type="ECO:0000256" key="2">
    <source>
        <dbReference type="ARBA" id="ARBA00022658"/>
    </source>
</evidence>
<feature type="compositionally biased region" description="Polar residues" evidence="4">
    <location>
        <begin position="477"/>
        <end position="490"/>
    </location>
</feature>
<gene>
    <name evidence="6" type="ORF">KPH14_011984</name>
</gene>
<reference evidence="6" key="1">
    <citation type="submission" date="2021-08" db="EMBL/GenBank/DDBJ databases">
        <authorList>
            <person name="Misof B."/>
            <person name="Oliver O."/>
            <person name="Podsiadlowski L."/>
            <person name="Donath A."/>
            <person name="Peters R."/>
            <person name="Mayer C."/>
            <person name="Rust J."/>
            <person name="Gunkel S."/>
            <person name="Lesny P."/>
            <person name="Martin S."/>
            <person name="Oeyen J.P."/>
            <person name="Petersen M."/>
            <person name="Panagiotis P."/>
            <person name="Wilbrandt J."/>
            <person name="Tanja T."/>
        </authorList>
    </citation>
    <scope>NUCLEOTIDE SEQUENCE</scope>
    <source>
        <strain evidence="6">GBR_01_08_01A</strain>
        <tissue evidence="6">Thorax + abdomen</tissue>
    </source>
</reference>
<dbReference type="Gene3D" id="3.40.50.11500">
    <property type="match status" value="1"/>
</dbReference>
<dbReference type="Gene3D" id="6.10.140.1000">
    <property type="match status" value="1"/>
</dbReference>
<dbReference type="EMBL" id="JAIFRP010004402">
    <property type="protein sequence ID" value="KAK2577024.1"/>
    <property type="molecule type" value="Genomic_DNA"/>
</dbReference>
<dbReference type="InterPro" id="IPR040032">
    <property type="entry name" value="DENND1A/B/C"/>
</dbReference>
<evidence type="ECO:0000313" key="7">
    <source>
        <dbReference type="Proteomes" id="UP001258017"/>
    </source>
</evidence>
<dbReference type="Pfam" id="PF02141">
    <property type="entry name" value="DENN"/>
    <property type="match status" value="1"/>
</dbReference>
<comment type="subcellular location">
    <subcellularLocation>
        <location evidence="1">Cytoplasmic vesicle</location>
        <location evidence="1">Clathrin-coated vesicle</location>
    </subcellularLocation>
</comment>
<dbReference type="GO" id="GO:0006897">
    <property type="term" value="P:endocytosis"/>
    <property type="evidence" value="ECO:0007669"/>
    <property type="project" value="TreeGrafter"/>
</dbReference>
<evidence type="ECO:0000259" key="5">
    <source>
        <dbReference type="PROSITE" id="PS50211"/>
    </source>
</evidence>
<organism evidence="6 7">
    <name type="scientific">Odynerus spinipes</name>
    <dbReference type="NCBI Taxonomy" id="1348599"/>
    <lineage>
        <taxon>Eukaryota</taxon>
        <taxon>Metazoa</taxon>
        <taxon>Ecdysozoa</taxon>
        <taxon>Arthropoda</taxon>
        <taxon>Hexapoda</taxon>
        <taxon>Insecta</taxon>
        <taxon>Pterygota</taxon>
        <taxon>Neoptera</taxon>
        <taxon>Endopterygota</taxon>
        <taxon>Hymenoptera</taxon>
        <taxon>Apocrita</taxon>
        <taxon>Aculeata</taxon>
        <taxon>Vespoidea</taxon>
        <taxon>Vespidae</taxon>
        <taxon>Eumeninae</taxon>
        <taxon>Odynerus</taxon>
    </lineage>
</organism>
<feature type="region of interest" description="Disordered" evidence="4">
    <location>
        <begin position="667"/>
        <end position="688"/>
    </location>
</feature>
<feature type="region of interest" description="Disordered" evidence="4">
    <location>
        <begin position="463"/>
        <end position="547"/>
    </location>
</feature>
<dbReference type="GO" id="GO:1901981">
    <property type="term" value="F:phosphatidylinositol phosphate binding"/>
    <property type="evidence" value="ECO:0007669"/>
    <property type="project" value="TreeGrafter"/>
</dbReference>
<keyword evidence="7" id="KW-1185">Reference proteome</keyword>
<evidence type="ECO:0000256" key="3">
    <source>
        <dbReference type="ARBA" id="ARBA00023329"/>
    </source>
</evidence>
<dbReference type="InterPro" id="IPR005113">
    <property type="entry name" value="uDENN_dom"/>
</dbReference>
<sequence length="713" mass="80549">MAKDQTSQNHKIINIDGDASREDVKQLFECFCEVAAPVGNKQAWILQKYPSTFSDEEILKSVPKFAYPCEIENLLVQHFSFVLTSIDSKWTFGFCRHDPKTETALVVLSALPWHETFYKLLNHIASLTNNGSGEDLWKFLEKVYSCGVPIPGNSISIPIPGLNSNFICQSPKQFQLPSIPENRNLTEYYSAVDAHNMMVVFASMLYERRIIFTSKRLSRLSACVQACNALIYPMIWQHIYIPVLPLSLIDYLLAPMPFLIGVPAPTLQRVHKSDLGEVVILDADNNTIESPFQDLESLPQDVVTNLKKALRNRPALLGDGVSRAFLRALVQLTAGYREALTLQQGERITFDQNAFVESRPSSMQPFLRKMLELQIFQQFIEERLNMLNSGLGFSDEFEMEACSYSVKSSNKFMQQYREWTYTMRKESSAFFRSVKDKANPAVKYAVKSVKDRGKDMKTAYKGLKWKGRSNRSENNMRFHQPRSAPSSPTLDRNPIGFTAPPKSPNGFTATTSYRKELRLRNSNFADPRKQYSPLGPSSPDEPESPPERINIDLMHELRDVIFPNTPPVDRTSSPEVPDLIRLDSTNSNDDFDPLLSKSSAFSNMKQMTQSLHIPEMSEGLSNPLYPYFQPLHSSKDKQHLHKPSDSAGDLDLLQAYGLDFDKFSVTNGASPTKSSVESTQNAPGNSINNMDNAFSLSLNTSAVKSQNNWTKFD</sequence>
<name>A0AAD9VJL9_9HYME</name>
<dbReference type="Proteomes" id="UP001258017">
    <property type="component" value="Unassembled WGS sequence"/>
</dbReference>
<dbReference type="Pfam" id="PF03456">
    <property type="entry name" value="uDENN"/>
    <property type="match status" value="1"/>
</dbReference>
<dbReference type="SMART" id="SM00801">
    <property type="entry name" value="dDENN"/>
    <property type="match status" value="1"/>
</dbReference>
<dbReference type="PANTHER" id="PTHR13196:SF14">
    <property type="entry name" value="UDENN DOMAIN-CONTAINING PROTEIN"/>
    <property type="match status" value="1"/>
</dbReference>
<feature type="domain" description="UDENN" evidence="5">
    <location>
        <begin position="27"/>
        <end position="390"/>
    </location>
</feature>
<dbReference type="SMART" id="SM00799">
    <property type="entry name" value="DENN"/>
    <property type="match status" value="1"/>
</dbReference>
<comment type="caution">
    <text evidence="6">The sequence shown here is derived from an EMBL/GenBank/DDBJ whole genome shotgun (WGS) entry which is preliminary data.</text>
</comment>
<evidence type="ECO:0000256" key="4">
    <source>
        <dbReference type="SAM" id="MobiDB-lite"/>
    </source>
</evidence>
<dbReference type="AlphaFoldDB" id="A0AAD9VJL9"/>
<keyword evidence="2" id="KW-0344">Guanine-nucleotide releasing factor</keyword>
<dbReference type="InterPro" id="IPR001194">
    <property type="entry name" value="cDENN_dom"/>
</dbReference>
<dbReference type="PROSITE" id="PS50211">
    <property type="entry name" value="DENN"/>
    <property type="match status" value="1"/>
</dbReference>
<dbReference type="SMART" id="SM00800">
    <property type="entry name" value="uDENN"/>
    <property type="match status" value="1"/>
</dbReference>
<dbReference type="GO" id="GO:0032456">
    <property type="term" value="P:endocytic recycling"/>
    <property type="evidence" value="ECO:0007669"/>
    <property type="project" value="TreeGrafter"/>
</dbReference>
<evidence type="ECO:0000256" key="1">
    <source>
        <dbReference type="ARBA" id="ARBA00004132"/>
    </source>
</evidence>
<dbReference type="FunFam" id="3.40.50.11500:FF:000001">
    <property type="entry name" value="Putative DENN domain-containing protein 1A"/>
    <property type="match status" value="1"/>
</dbReference>
<dbReference type="FunFam" id="3.30.450.200:FF:000003">
    <property type="entry name" value="DENN domain containing 1A"/>
    <property type="match status" value="1"/>
</dbReference>
<evidence type="ECO:0000313" key="6">
    <source>
        <dbReference type="EMBL" id="KAK2577024.1"/>
    </source>
</evidence>
<proteinExistence type="predicted"/>
<dbReference type="InterPro" id="IPR005112">
    <property type="entry name" value="dDENN_dom"/>
</dbReference>
<dbReference type="InterPro" id="IPR043153">
    <property type="entry name" value="DENN_C"/>
</dbReference>